<keyword evidence="4" id="KW-1185">Reference proteome</keyword>
<feature type="transmembrane region" description="Helical" evidence="2">
    <location>
        <begin position="43"/>
        <end position="64"/>
    </location>
</feature>
<dbReference type="EMBL" id="BQKC01000002">
    <property type="protein sequence ID" value="GJM56183.1"/>
    <property type="molecule type" value="Genomic_DNA"/>
</dbReference>
<comment type="caution">
    <text evidence="3">The sequence shown here is derived from an EMBL/GenBank/DDBJ whole genome shotgun (WGS) entry which is preliminary data.</text>
</comment>
<feature type="compositionally biased region" description="Gly residues" evidence="1">
    <location>
        <begin position="319"/>
        <end position="336"/>
    </location>
</feature>
<protein>
    <recommendedName>
        <fullName evidence="5">C2H2-type domain-containing protein</fullName>
    </recommendedName>
</protein>
<organism evidence="3 4">
    <name type="scientific">Granulimonas faecalis</name>
    <dbReference type="NCBI Taxonomy" id="2894155"/>
    <lineage>
        <taxon>Bacteria</taxon>
        <taxon>Bacillati</taxon>
        <taxon>Actinomycetota</taxon>
        <taxon>Coriobacteriia</taxon>
        <taxon>Coriobacteriales</taxon>
        <taxon>Kribbibacteriaceae</taxon>
        <taxon>Granulimonas</taxon>
    </lineage>
</organism>
<feature type="region of interest" description="Disordered" evidence="1">
    <location>
        <begin position="190"/>
        <end position="342"/>
    </location>
</feature>
<keyword evidence="2" id="KW-1133">Transmembrane helix</keyword>
<evidence type="ECO:0008006" key="5">
    <source>
        <dbReference type="Google" id="ProtNLM"/>
    </source>
</evidence>
<name>A0AAV5B615_9ACTN</name>
<evidence type="ECO:0000313" key="3">
    <source>
        <dbReference type="EMBL" id="GJM56183.1"/>
    </source>
</evidence>
<accession>A0AAV5B615</accession>
<evidence type="ECO:0000313" key="4">
    <source>
        <dbReference type="Proteomes" id="UP001055025"/>
    </source>
</evidence>
<proteinExistence type="predicted"/>
<feature type="region of interest" description="Disordered" evidence="1">
    <location>
        <begin position="117"/>
        <end position="137"/>
    </location>
</feature>
<dbReference type="RefSeq" id="WP_265591083.1">
    <property type="nucleotide sequence ID" value="NZ_BQKC01000002.1"/>
</dbReference>
<feature type="compositionally biased region" description="Basic and acidic residues" evidence="1">
    <location>
        <begin position="271"/>
        <end position="283"/>
    </location>
</feature>
<evidence type="ECO:0000256" key="2">
    <source>
        <dbReference type="SAM" id="Phobius"/>
    </source>
</evidence>
<sequence length="435" mass="43750">MADHQPLQELREASRRVLVSIKAVPGRLREALTASPNKVRNRILAAGCCAAAALLVGAGAWAAAAPVALPVPGEPPAAADQAADDGAAGPVAVALEVSAEGYTEQSSPLVAVVEPVADAGGDGADGQGSDDGPASPTEAFAHAVSAEEVSSGTASVELKPGTYTVSFVSPVNQDGSVYKVPEPQEVTVAAPEGEADDGGTAPESPKVDVKLDPVPADQVTKEDLDKIKSDLADAVAKGDGTLSGDAGSQATDKAEENASKAPASKPAEGGQKPEEKPAEEKPSDGGQTSGSSGSGSSGGGQSSGGGSSSGGQSSSSVGSSGGGQSSGGSGSSGGGSTAPAKKWVPEQGHYEPVYENVWVPNVQYIRHPKFVCNGCGASFSSVDAWGDHDFAYCEKGDFSHGTYLDDSYTETVDNGRYEKKQTGQKWVVDVPGHWE</sequence>
<dbReference type="AlphaFoldDB" id="A0AAV5B615"/>
<reference evidence="3" key="1">
    <citation type="journal article" date="2022" name="Int. J. Syst. Evol. Microbiol.">
        <title>Granulimonas faecalis gen. nov., sp. nov., and Leptogranulimonas caecicola gen. nov., sp. nov., novel lactate-producing Atopobiaceae bacteria isolated from mouse intestines, and an emended description of the family Atopobiaceae.</title>
        <authorList>
            <person name="Morinaga K."/>
            <person name="Kusada H."/>
            <person name="Sakamoto S."/>
            <person name="Murakami T."/>
            <person name="Toyoda A."/>
            <person name="Mori H."/>
            <person name="Meng X.Y."/>
            <person name="Takashino M."/>
            <person name="Murotomi K."/>
            <person name="Tamaki H."/>
        </authorList>
    </citation>
    <scope>NUCLEOTIDE SEQUENCE</scope>
    <source>
        <strain evidence="3">OPF53</strain>
    </source>
</reference>
<evidence type="ECO:0000256" key="1">
    <source>
        <dbReference type="SAM" id="MobiDB-lite"/>
    </source>
</evidence>
<feature type="compositionally biased region" description="Basic and acidic residues" evidence="1">
    <location>
        <begin position="219"/>
        <end position="231"/>
    </location>
</feature>
<dbReference type="Proteomes" id="UP001055025">
    <property type="component" value="Unassembled WGS sequence"/>
</dbReference>
<feature type="compositionally biased region" description="Gly residues" evidence="1">
    <location>
        <begin position="292"/>
        <end position="309"/>
    </location>
</feature>
<keyword evidence="2" id="KW-0472">Membrane</keyword>
<keyword evidence="2" id="KW-0812">Transmembrane</keyword>
<gene>
    <name evidence="3" type="ORF">ATOP_18380</name>
</gene>